<dbReference type="EMBL" id="JTDY01000306">
    <property type="protein sequence ID" value="KOB77781.1"/>
    <property type="molecule type" value="Genomic_DNA"/>
</dbReference>
<name>A0A0L7LRJ1_OPEBR</name>
<keyword evidence="3" id="KW-1185">Reference proteome</keyword>
<organism evidence="2 3">
    <name type="scientific">Operophtera brumata</name>
    <name type="common">Winter moth</name>
    <name type="synonym">Phalaena brumata</name>
    <dbReference type="NCBI Taxonomy" id="104452"/>
    <lineage>
        <taxon>Eukaryota</taxon>
        <taxon>Metazoa</taxon>
        <taxon>Ecdysozoa</taxon>
        <taxon>Arthropoda</taxon>
        <taxon>Hexapoda</taxon>
        <taxon>Insecta</taxon>
        <taxon>Pterygota</taxon>
        <taxon>Neoptera</taxon>
        <taxon>Endopterygota</taxon>
        <taxon>Lepidoptera</taxon>
        <taxon>Glossata</taxon>
        <taxon>Ditrysia</taxon>
        <taxon>Geometroidea</taxon>
        <taxon>Geometridae</taxon>
        <taxon>Larentiinae</taxon>
        <taxon>Operophtera</taxon>
    </lineage>
</organism>
<comment type="caution">
    <text evidence="2">The sequence shown here is derived from an EMBL/GenBank/DDBJ whole genome shotgun (WGS) entry which is preliminary data.</text>
</comment>
<dbReference type="STRING" id="104452.A0A0L7LRJ1"/>
<evidence type="ECO:0000313" key="2">
    <source>
        <dbReference type="EMBL" id="KOB77781.1"/>
    </source>
</evidence>
<feature type="region of interest" description="Disordered" evidence="1">
    <location>
        <begin position="111"/>
        <end position="135"/>
    </location>
</feature>
<protein>
    <submittedName>
        <fullName evidence="2">Survivin</fullName>
    </submittedName>
</protein>
<dbReference type="AlphaFoldDB" id="A0A0L7LRJ1"/>
<sequence length="163" mass="18639">MCREELDAESSLRCMPAGATRDQRYIELMRTMQFETFEMLAECAESGFRFTVPYHFEGTVRAAGERTHPTRMKRLAQEASTLATSLPLSYSSSVFRHYVKLQEELAKLSCPPGLEDMDEPSSTDGALRARPGSVSRRLRDDCRFERSRGFVKSQFRSSLKRHS</sequence>
<proteinExistence type="predicted"/>
<evidence type="ECO:0000313" key="3">
    <source>
        <dbReference type="Proteomes" id="UP000037510"/>
    </source>
</evidence>
<gene>
    <name evidence="2" type="ORF">OBRU01_03471</name>
</gene>
<dbReference type="InterPro" id="IPR016135">
    <property type="entry name" value="UBQ-conjugating_enzyme/RWD"/>
</dbReference>
<reference evidence="2 3" key="1">
    <citation type="journal article" date="2015" name="Genome Biol. Evol.">
        <title>The genome of winter moth (Operophtera brumata) provides a genomic perspective on sexual dimorphism and phenology.</title>
        <authorList>
            <person name="Derks M.F."/>
            <person name="Smit S."/>
            <person name="Salis L."/>
            <person name="Schijlen E."/>
            <person name="Bossers A."/>
            <person name="Mateman C."/>
            <person name="Pijl A.S."/>
            <person name="de Ridder D."/>
            <person name="Groenen M.A."/>
            <person name="Visser M.E."/>
            <person name="Megens H.J."/>
        </authorList>
    </citation>
    <scope>NUCLEOTIDE SEQUENCE [LARGE SCALE GENOMIC DNA]</scope>
    <source>
        <strain evidence="2">WM2013NL</strain>
        <tissue evidence="2">Head and thorax</tissue>
    </source>
</reference>
<accession>A0A0L7LRJ1</accession>
<dbReference type="Proteomes" id="UP000037510">
    <property type="component" value="Unassembled WGS sequence"/>
</dbReference>
<evidence type="ECO:0000256" key="1">
    <source>
        <dbReference type="SAM" id="MobiDB-lite"/>
    </source>
</evidence>
<dbReference type="Gene3D" id="3.10.110.10">
    <property type="entry name" value="Ubiquitin Conjugating Enzyme"/>
    <property type="match status" value="1"/>
</dbReference>